<dbReference type="InterPro" id="IPR000700">
    <property type="entry name" value="PAS-assoc_C"/>
</dbReference>
<dbReference type="Pfam" id="PF13185">
    <property type="entry name" value="GAF_2"/>
    <property type="match status" value="1"/>
</dbReference>
<dbReference type="NCBIfam" id="TIGR00254">
    <property type="entry name" value="GGDEF"/>
    <property type="match status" value="1"/>
</dbReference>
<dbReference type="SMART" id="SM00091">
    <property type="entry name" value="PAS"/>
    <property type="match status" value="1"/>
</dbReference>
<dbReference type="Pfam" id="PF00072">
    <property type="entry name" value="Response_reg"/>
    <property type="match status" value="1"/>
</dbReference>
<dbReference type="InterPro" id="IPR043128">
    <property type="entry name" value="Rev_trsase/Diguanyl_cyclase"/>
</dbReference>
<dbReference type="Gene3D" id="3.30.70.270">
    <property type="match status" value="1"/>
</dbReference>
<dbReference type="Gene3D" id="3.20.20.450">
    <property type="entry name" value="EAL domain"/>
    <property type="match status" value="1"/>
</dbReference>
<dbReference type="InterPro" id="IPR000014">
    <property type="entry name" value="PAS"/>
</dbReference>
<dbReference type="PROSITE" id="PS50887">
    <property type="entry name" value="GGDEF"/>
    <property type="match status" value="1"/>
</dbReference>
<dbReference type="Gene3D" id="3.40.50.2300">
    <property type="match status" value="1"/>
</dbReference>
<feature type="domain" description="GGDEF" evidence="8">
    <location>
        <begin position="470"/>
        <end position="603"/>
    </location>
</feature>
<dbReference type="InterPro" id="IPR035965">
    <property type="entry name" value="PAS-like_dom_sf"/>
</dbReference>
<evidence type="ECO:0000313" key="10">
    <source>
        <dbReference type="Proteomes" id="UP000521199"/>
    </source>
</evidence>
<dbReference type="PANTHER" id="PTHR44757:SF2">
    <property type="entry name" value="BIOFILM ARCHITECTURE MAINTENANCE PROTEIN MBAA"/>
    <property type="match status" value="1"/>
</dbReference>
<evidence type="ECO:0000259" key="8">
    <source>
        <dbReference type="PROSITE" id="PS50887"/>
    </source>
</evidence>
<name>A0A7W8D526_9GAMM</name>
<dbReference type="InterPro" id="IPR029016">
    <property type="entry name" value="GAF-like_dom_sf"/>
</dbReference>
<gene>
    <name evidence="9" type="ORF">HNQ52_001605</name>
</gene>
<dbReference type="Pfam" id="PF00990">
    <property type="entry name" value="GGDEF"/>
    <property type="match status" value="1"/>
</dbReference>
<dbReference type="InterPro" id="IPR001633">
    <property type="entry name" value="EAL_dom"/>
</dbReference>
<keyword evidence="1" id="KW-0808">Transferase</keyword>
<protein>
    <submittedName>
        <fullName evidence="9">PAS domain S-box-containing protein/diguanylate cyclase (GGDEF)-like protein</fullName>
    </submittedName>
</protein>
<dbReference type="Pfam" id="PF00989">
    <property type="entry name" value="PAS"/>
    <property type="match status" value="1"/>
</dbReference>
<dbReference type="CDD" id="cd01948">
    <property type="entry name" value="EAL"/>
    <property type="match status" value="1"/>
</dbReference>
<evidence type="ECO:0000259" key="7">
    <source>
        <dbReference type="PROSITE" id="PS50883"/>
    </source>
</evidence>
<dbReference type="SUPFAM" id="SSF52172">
    <property type="entry name" value="CheY-like"/>
    <property type="match status" value="1"/>
</dbReference>
<dbReference type="SUPFAM" id="SSF55073">
    <property type="entry name" value="Nucleotide cyclase"/>
    <property type="match status" value="1"/>
</dbReference>
<dbReference type="GO" id="GO:0006355">
    <property type="term" value="P:regulation of DNA-templated transcription"/>
    <property type="evidence" value="ECO:0007669"/>
    <property type="project" value="InterPro"/>
</dbReference>
<dbReference type="SMART" id="SM00448">
    <property type="entry name" value="REC"/>
    <property type="match status" value="1"/>
</dbReference>
<evidence type="ECO:0000256" key="2">
    <source>
        <dbReference type="ARBA" id="ARBA00022777"/>
    </source>
</evidence>
<feature type="domain" description="Response regulatory" evidence="4">
    <location>
        <begin position="10"/>
        <end position="126"/>
    </location>
</feature>
<keyword evidence="3" id="KW-0597">Phosphoprotein</keyword>
<evidence type="ECO:0000313" key="9">
    <source>
        <dbReference type="EMBL" id="MBB5208076.1"/>
    </source>
</evidence>
<dbReference type="InterPro" id="IPR011006">
    <property type="entry name" value="CheY-like_superfamily"/>
</dbReference>
<dbReference type="CDD" id="cd01949">
    <property type="entry name" value="GGDEF"/>
    <property type="match status" value="1"/>
</dbReference>
<dbReference type="EMBL" id="JACHHP010000002">
    <property type="protein sequence ID" value="MBB5208076.1"/>
    <property type="molecule type" value="Genomic_DNA"/>
</dbReference>
<dbReference type="Gene3D" id="3.30.450.20">
    <property type="entry name" value="PAS domain"/>
    <property type="match status" value="1"/>
</dbReference>
<evidence type="ECO:0000256" key="1">
    <source>
        <dbReference type="ARBA" id="ARBA00022679"/>
    </source>
</evidence>
<dbReference type="NCBIfam" id="TIGR00229">
    <property type="entry name" value="sensory_box"/>
    <property type="match status" value="1"/>
</dbReference>
<reference evidence="9 10" key="1">
    <citation type="submission" date="2020-08" db="EMBL/GenBank/DDBJ databases">
        <title>Genomic Encyclopedia of Type Strains, Phase IV (KMG-IV): sequencing the most valuable type-strain genomes for metagenomic binning, comparative biology and taxonomic classification.</title>
        <authorList>
            <person name="Goeker M."/>
        </authorList>
    </citation>
    <scope>NUCLEOTIDE SEQUENCE [LARGE SCALE GENOMIC DNA]</scope>
    <source>
        <strain evidence="9 10">DSM 24163</strain>
    </source>
</reference>
<keyword evidence="10" id="KW-1185">Reference proteome</keyword>
<dbReference type="InterPro" id="IPR029787">
    <property type="entry name" value="Nucleotide_cyclase"/>
</dbReference>
<dbReference type="PROSITE" id="PS50112">
    <property type="entry name" value="PAS"/>
    <property type="match status" value="1"/>
</dbReference>
<dbReference type="PROSITE" id="PS50883">
    <property type="entry name" value="EAL"/>
    <property type="match status" value="1"/>
</dbReference>
<dbReference type="SUPFAM" id="SSF55781">
    <property type="entry name" value="GAF domain-like"/>
    <property type="match status" value="1"/>
</dbReference>
<dbReference type="PROSITE" id="PS50113">
    <property type="entry name" value="PAC"/>
    <property type="match status" value="1"/>
</dbReference>
<dbReference type="InterPro" id="IPR001789">
    <property type="entry name" value="Sig_transdc_resp-reg_receiver"/>
</dbReference>
<dbReference type="AlphaFoldDB" id="A0A7W8D526"/>
<dbReference type="GO" id="GO:0016301">
    <property type="term" value="F:kinase activity"/>
    <property type="evidence" value="ECO:0007669"/>
    <property type="project" value="UniProtKB-KW"/>
</dbReference>
<proteinExistence type="predicted"/>
<dbReference type="SMART" id="SM00267">
    <property type="entry name" value="GGDEF"/>
    <property type="match status" value="1"/>
</dbReference>
<organism evidence="9 10">
    <name type="scientific">Chiayiivirga flava</name>
    <dbReference type="NCBI Taxonomy" id="659595"/>
    <lineage>
        <taxon>Bacteria</taxon>
        <taxon>Pseudomonadati</taxon>
        <taxon>Pseudomonadota</taxon>
        <taxon>Gammaproteobacteria</taxon>
        <taxon>Lysobacterales</taxon>
        <taxon>Lysobacteraceae</taxon>
        <taxon>Chiayiivirga</taxon>
    </lineage>
</organism>
<dbReference type="RefSeq" id="WP_183960579.1">
    <property type="nucleotide sequence ID" value="NZ_JACHHP010000002.1"/>
</dbReference>
<dbReference type="Gene3D" id="3.30.450.40">
    <property type="match status" value="1"/>
</dbReference>
<dbReference type="SUPFAM" id="SSF55785">
    <property type="entry name" value="PYP-like sensor domain (PAS domain)"/>
    <property type="match status" value="1"/>
</dbReference>
<feature type="domain" description="PAC" evidence="6">
    <location>
        <begin position="218"/>
        <end position="270"/>
    </location>
</feature>
<dbReference type="Pfam" id="PF00563">
    <property type="entry name" value="EAL"/>
    <property type="match status" value="1"/>
</dbReference>
<evidence type="ECO:0000256" key="3">
    <source>
        <dbReference type="PROSITE-ProRule" id="PRU00169"/>
    </source>
</evidence>
<dbReference type="SMART" id="SM00052">
    <property type="entry name" value="EAL"/>
    <property type="match status" value="1"/>
</dbReference>
<dbReference type="PROSITE" id="PS50110">
    <property type="entry name" value="RESPONSE_REGULATORY"/>
    <property type="match status" value="1"/>
</dbReference>
<dbReference type="InterPro" id="IPR000160">
    <property type="entry name" value="GGDEF_dom"/>
</dbReference>
<feature type="domain" description="EAL" evidence="7">
    <location>
        <begin position="611"/>
        <end position="863"/>
    </location>
</feature>
<dbReference type="Proteomes" id="UP000521199">
    <property type="component" value="Unassembled WGS sequence"/>
</dbReference>
<dbReference type="CDD" id="cd00156">
    <property type="entry name" value="REC"/>
    <property type="match status" value="1"/>
</dbReference>
<dbReference type="InterPro" id="IPR013767">
    <property type="entry name" value="PAS_fold"/>
</dbReference>
<dbReference type="InterPro" id="IPR052155">
    <property type="entry name" value="Biofilm_reg_signaling"/>
</dbReference>
<comment type="caution">
    <text evidence="9">The sequence shown here is derived from an EMBL/GenBank/DDBJ whole genome shotgun (WGS) entry which is preliminary data.</text>
</comment>
<keyword evidence="2" id="KW-0418">Kinase</keyword>
<accession>A0A7W8D526</accession>
<dbReference type="InterPro" id="IPR035919">
    <property type="entry name" value="EAL_sf"/>
</dbReference>
<evidence type="ECO:0000259" key="6">
    <source>
        <dbReference type="PROSITE" id="PS50113"/>
    </source>
</evidence>
<dbReference type="CDD" id="cd00130">
    <property type="entry name" value="PAS"/>
    <property type="match status" value="1"/>
</dbReference>
<sequence>MPYLQGQTLRVLLIEDSSADVDMVLRSLRELDRPFEHRRVASEADLQRTLAAFEPHVVLSDFSMPGFSGRAALDIVSAVAPQTPFIFVSGTIGEELAIEALQLGAADYVLKDNLRRLPASVERALRMAAQQQQQLRTERALRDSEERYRSIVESTADWIWEMDPQGRITYSNAAIETILGYHPSEMVGRDAMQFVPSEQRADLELTMLGHVAHRRAWRGWMMPWLHRDGGIRILDSSGVPVFGENGALIGYRGTDRDVTLRMEQDEKIRRLARIHAVLSALGNAILVSRDRDDLLTRACRLAVEQGEFPAAAIVEIDRAQGTRQLTHHHGDGDLHDATVRDLASASPDATWKILRRALQTPRRSLIREVATLHSDPLVREAYARTGTHALVLLPLGRDMTSVLLLHSRQAHDFDADEVALLERLGADLDHALDFIAKSERLEYLAYHNPLTGLPNRAAFGELVGTRLGQGPLLVAMFDVVHFHYFNDSRGRDFCNELLRSIGRRLGERLPASAVLAHPVEDSFAVVLPDGAGETARDDMARLIDGCCGEPFNVDGEHVYAELRCGLVEAPRHATDVEAIERNSLAALAEARNRNERVVMYSEALSDRAQRRIALERELRVALEANQFELFLQPKFAARGDVLAGAEALLRWRHPQRGLIAPSEFIPVLEDTGLIVPTGRWVMRSAIAIARRWREAGHPELRLAVNVSARELRRDDFVADSAASIAACGTGHRLDIEITESLLMENIDHSIDVLRRMRALGFRVHIDDFGTGYSSLNYLSRLPVDVLKIDQAFIAQIADNPESLALVTNMIGLAHALDLRVVAEGVEHEEQAKLLRLLRCDELQGFHLGRPMPVEEFERTLLAR</sequence>
<dbReference type="PANTHER" id="PTHR44757">
    <property type="entry name" value="DIGUANYLATE CYCLASE DGCP"/>
    <property type="match status" value="1"/>
</dbReference>
<evidence type="ECO:0000259" key="4">
    <source>
        <dbReference type="PROSITE" id="PS50110"/>
    </source>
</evidence>
<evidence type="ECO:0000259" key="5">
    <source>
        <dbReference type="PROSITE" id="PS50112"/>
    </source>
</evidence>
<dbReference type="GO" id="GO:0000160">
    <property type="term" value="P:phosphorelay signal transduction system"/>
    <property type="evidence" value="ECO:0007669"/>
    <property type="project" value="InterPro"/>
</dbReference>
<feature type="domain" description="PAS" evidence="5">
    <location>
        <begin position="144"/>
        <end position="215"/>
    </location>
</feature>
<dbReference type="InterPro" id="IPR003018">
    <property type="entry name" value="GAF"/>
</dbReference>
<dbReference type="SUPFAM" id="SSF141868">
    <property type="entry name" value="EAL domain-like"/>
    <property type="match status" value="1"/>
</dbReference>
<feature type="modified residue" description="4-aspartylphosphate" evidence="3">
    <location>
        <position position="61"/>
    </location>
</feature>